<evidence type="ECO:0000313" key="9">
    <source>
        <dbReference type="EMBL" id="WMV74903.1"/>
    </source>
</evidence>
<dbReference type="Pfam" id="PF08352">
    <property type="entry name" value="oligo_HPY"/>
    <property type="match status" value="1"/>
</dbReference>
<keyword evidence="7" id="KW-0472">Membrane</keyword>
<dbReference type="EMBL" id="CP133461">
    <property type="protein sequence ID" value="WMV74903.1"/>
    <property type="molecule type" value="Genomic_DNA"/>
</dbReference>
<dbReference type="InterPro" id="IPR050388">
    <property type="entry name" value="ABC_Ni/Peptide_Import"/>
</dbReference>
<dbReference type="PANTHER" id="PTHR43297:SF2">
    <property type="entry name" value="DIPEPTIDE TRANSPORT ATP-BINDING PROTEIN DPPD"/>
    <property type="match status" value="1"/>
</dbReference>
<dbReference type="CDD" id="cd03257">
    <property type="entry name" value="ABC_NikE_OppD_transporters"/>
    <property type="match status" value="1"/>
</dbReference>
<gene>
    <name evidence="9" type="ORF">HSX42_11420</name>
</gene>
<dbReference type="Gene3D" id="3.40.50.300">
    <property type="entry name" value="P-loop containing nucleotide triphosphate hydrolases"/>
    <property type="match status" value="1"/>
</dbReference>
<dbReference type="Pfam" id="PF00005">
    <property type="entry name" value="ABC_tran"/>
    <property type="match status" value="1"/>
</dbReference>
<dbReference type="InterPro" id="IPR013563">
    <property type="entry name" value="Oligopep_ABC_C"/>
</dbReference>
<dbReference type="PROSITE" id="PS50893">
    <property type="entry name" value="ABC_TRANSPORTER_2"/>
    <property type="match status" value="1"/>
</dbReference>
<dbReference type="RefSeq" id="WP_008880531.1">
    <property type="nucleotide sequence ID" value="NZ_CP017690.1"/>
</dbReference>
<comment type="subcellular location">
    <subcellularLocation>
        <location evidence="1">Cell membrane</location>
        <topology evidence="1">Peripheral membrane protein</topology>
    </subcellularLocation>
</comment>
<dbReference type="InterPro" id="IPR017871">
    <property type="entry name" value="ABC_transporter-like_CS"/>
</dbReference>
<comment type="similarity">
    <text evidence="2">Belongs to the ABC transporter superfamily.</text>
</comment>
<dbReference type="SMART" id="SM00382">
    <property type="entry name" value="AAA"/>
    <property type="match status" value="1"/>
</dbReference>
<accession>A0ABY9Q7M5</accession>
<keyword evidence="3" id="KW-0813">Transport</keyword>
<proteinExistence type="inferred from homology"/>
<feature type="domain" description="ABC transporter" evidence="8">
    <location>
        <begin position="7"/>
        <end position="257"/>
    </location>
</feature>
<dbReference type="SUPFAM" id="SSF52540">
    <property type="entry name" value="P-loop containing nucleoside triphosphate hydrolases"/>
    <property type="match status" value="1"/>
</dbReference>
<dbReference type="PROSITE" id="PS00211">
    <property type="entry name" value="ABC_TRANSPORTER_1"/>
    <property type="match status" value="1"/>
</dbReference>
<dbReference type="InterPro" id="IPR003593">
    <property type="entry name" value="AAA+_ATPase"/>
</dbReference>
<evidence type="ECO:0000313" key="10">
    <source>
        <dbReference type="Proteomes" id="UP001297580"/>
    </source>
</evidence>
<dbReference type="GeneID" id="87623872"/>
<evidence type="ECO:0000256" key="6">
    <source>
        <dbReference type="ARBA" id="ARBA00022840"/>
    </source>
</evidence>
<sequence length="327" mass="36586">MANSNLLEIKDLKTSFLTERGLVTAVDGVSFSIKPGETLGVVGESGCGKSVTAASIMRLLNKDSTIYEGEIIYKGKNLLKLSEKEMREIRGNEISIIFQDAMTSLNPVYTIGDQIAESLMIHRKLNKRQAYEEAIEMLRMTGIPAPEKRVHEYPHELSGGMRQRAMIAMALSCRPSLLIADEPTTALDVTIQAQILDLINDLKEELNMSVMMITHDLGVVAEVCTRVVVMYLGQVIEETDVESLFDQPLHPYTKGLLECIPQLEDDRSKRLFTIKGIVPSLDNVPKGCRFAQRCPYVDEQCMSESPDLKEVSQGHKVRCWNYDKISS</sequence>
<keyword evidence="5" id="KW-0547">Nucleotide-binding</keyword>
<dbReference type="InterPro" id="IPR027417">
    <property type="entry name" value="P-loop_NTPase"/>
</dbReference>
<keyword evidence="4" id="KW-1003">Cell membrane</keyword>
<evidence type="ECO:0000256" key="4">
    <source>
        <dbReference type="ARBA" id="ARBA00022475"/>
    </source>
</evidence>
<keyword evidence="10" id="KW-1185">Reference proteome</keyword>
<dbReference type="PANTHER" id="PTHR43297">
    <property type="entry name" value="OLIGOPEPTIDE TRANSPORT ATP-BINDING PROTEIN APPD"/>
    <property type="match status" value="1"/>
</dbReference>
<dbReference type="Proteomes" id="UP001297580">
    <property type="component" value="Chromosome"/>
</dbReference>
<keyword evidence="6 9" id="KW-0067">ATP-binding</keyword>
<evidence type="ECO:0000256" key="3">
    <source>
        <dbReference type="ARBA" id="ARBA00022448"/>
    </source>
</evidence>
<evidence type="ECO:0000256" key="2">
    <source>
        <dbReference type="ARBA" id="ARBA00005417"/>
    </source>
</evidence>
<dbReference type="GO" id="GO:0005524">
    <property type="term" value="F:ATP binding"/>
    <property type="evidence" value="ECO:0007669"/>
    <property type="project" value="UniProtKB-KW"/>
</dbReference>
<protein>
    <submittedName>
        <fullName evidence="9">ABC transporter ATP-binding protein</fullName>
    </submittedName>
</protein>
<evidence type="ECO:0000256" key="1">
    <source>
        <dbReference type="ARBA" id="ARBA00004202"/>
    </source>
</evidence>
<reference evidence="9 10" key="1">
    <citation type="submission" date="2023-08" db="EMBL/GenBank/DDBJ databases">
        <title>Complete genome sequence of Geobacillus thermodenitrificans K1041, a genetically tractable strain representative of the genus Geobacillus.</title>
        <authorList>
            <person name="Kani S."/>
            <person name="Suzuki H."/>
        </authorList>
    </citation>
    <scope>NUCLEOTIDE SEQUENCE [LARGE SCALE GENOMIC DNA]</scope>
    <source>
        <strain evidence="9 10">K1041</strain>
    </source>
</reference>
<name>A0ABY9Q7M5_GEOTD</name>
<evidence type="ECO:0000256" key="7">
    <source>
        <dbReference type="ARBA" id="ARBA00023136"/>
    </source>
</evidence>
<dbReference type="NCBIfam" id="TIGR01727">
    <property type="entry name" value="oligo_HPY"/>
    <property type="match status" value="1"/>
</dbReference>
<evidence type="ECO:0000256" key="5">
    <source>
        <dbReference type="ARBA" id="ARBA00022741"/>
    </source>
</evidence>
<evidence type="ECO:0000259" key="8">
    <source>
        <dbReference type="PROSITE" id="PS50893"/>
    </source>
</evidence>
<organism evidence="9 10">
    <name type="scientific">Geobacillus thermodenitrificans</name>
    <dbReference type="NCBI Taxonomy" id="33940"/>
    <lineage>
        <taxon>Bacteria</taxon>
        <taxon>Bacillati</taxon>
        <taxon>Bacillota</taxon>
        <taxon>Bacilli</taxon>
        <taxon>Bacillales</taxon>
        <taxon>Anoxybacillaceae</taxon>
        <taxon>Geobacillus</taxon>
    </lineage>
</organism>
<dbReference type="InterPro" id="IPR003439">
    <property type="entry name" value="ABC_transporter-like_ATP-bd"/>
</dbReference>